<dbReference type="SMART" id="SM00422">
    <property type="entry name" value="HTH_MERR"/>
    <property type="match status" value="1"/>
</dbReference>
<organism evidence="3 4">
    <name type="scientific">Humibacter ginsenosidimutans</name>
    <dbReference type="NCBI Taxonomy" id="2599293"/>
    <lineage>
        <taxon>Bacteria</taxon>
        <taxon>Bacillati</taxon>
        <taxon>Actinomycetota</taxon>
        <taxon>Actinomycetes</taxon>
        <taxon>Micrococcales</taxon>
        <taxon>Microbacteriaceae</taxon>
        <taxon>Humibacter</taxon>
    </lineage>
</organism>
<dbReference type="InterPro" id="IPR047057">
    <property type="entry name" value="MerR_fam"/>
</dbReference>
<evidence type="ECO:0000313" key="4">
    <source>
        <dbReference type="Proteomes" id="UP000320216"/>
    </source>
</evidence>
<evidence type="ECO:0000259" key="2">
    <source>
        <dbReference type="PROSITE" id="PS50937"/>
    </source>
</evidence>
<dbReference type="PANTHER" id="PTHR30204:SF97">
    <property type="entry name" value="MERR FAMILY REGULATORY PROTEIN"/>
    <property type="match status" value="1"/>
</dbReference>
<name>A0A5B8M4G8_9MICO</name>
<dbReference type="Pfam" id="PF06445">
    <property type="entry name" value="GyrI-like"/>
    <property type="match status" value="1"/>
</dbReference>
<dbReference type="GO" id="GO:0003677">
    <property type="term" value="F:DNA binding"/>
    <property type="evidence" value="ECO:0007669"/>
    <property type="project" value="UniProtKB-KW"/>
</dbReference>
<dbReference type="InterPro" id="IPR011256">
    <property type="entry name" value="Reg_factor_effector_dom_sf"/>
</dbReference>
<dbReference type="PANTHER" id="PTHR30204">
    <property type="entry name" value="REDOX-CYCLING DRUG-SENSING TRANSCRIPTIONAL ACTIVATOR SOXR"/>
    <property type="match status" value="1"/>
</dbReference>
<evidence type="ECO:0000313" key="3">
    <source>
        <dbReference type="EMBL" id="QDZ15111.1"/>
    </source>
</evidence>
<dbReference type="SUPFAM" id="SSF46955">
    <property type="entry name" value="Putative DNA-binding domain"/>
    <property type="match status" value="1"/>
</dbReference>
<dbReference type="InterPro" id="IPR010499">
    <property type="entry name" value="AraC_E-bd"/>
</dbReference>
<reference evidence="3 4" key="1">
    <citation type="submission" date="2019-07" db="EMBL/GenBank/DDBJ databases">
        <title>Full genome sequence of Humibacter sp. WJ7-1.</title>
        <authorList>
            <person name="Im W.-T."/>
        </authorList>
    </citation>
    <scope>NUCLEOTIDE SEQUENCE [LARGE SCALE GENOMIC DNA]</scope>
    <source>
        <strain evidence="3 4">WJ7-1</strain>
    </source>
</reference>
<dbReference type="EMBL" id="CP042305">
    <property type="protein sequence ID" value="QDZ15111.1"/>
    <property type="molecule type" value="Genomic_DNA"/>
</dbReference>
<accession>A0A5B8M4G8</accession>
<dbReference type="CDD" id="cd01107">
    <property type="entry name" value="HTH_BmrR"/>
    <property type="match status" value="1"/>
</dbReference>
<dbReference type="InterPro" id="IPR029442">
    <property type="entry name" value="GyrI-like"/>
</dbReference>
<dbReference type="AlphaFoldDB" id="A0A5B8M4G8"/>
<keyword evidence="1" id="KW-0238">DNA-binding</keyword>
<dbReference type="InterPro" id="IPR009061">
    <property type="entry name" value="DNA-bd_dom_put_sf"/>
</dbReference>
<dbReference type="InterPro" id="IPR000551">
    <property type="entry name" value="MerR-type_HTH_dom"/>
</dbReference>
<dbReference type="OrthoDB" id="7849865at2"/>
<gene>
    <name evidence="3" type="ORF">FPZ11_10305</name>
</gene>
<dbReference type="Gene3D" id="1.10.1660.10">
    <property type="match status" value="1"/>
</dbReference>
<dbReference type="Gene3D" id="3.20.80.10">
    <property type="entry name" value="Regulatory factor, effector binding domain"/>
    <property type="match status" value="1"/>
</dbReference>
<keyword evidence="4" id="KW-1185">Reference proteome</keyword>
<dbReference type="Proteomes" id="UP000320216">
    <property type="component" value="Chromosome"/>
</dbReference>
<protein>
    <submittedName>
        <fullName evidence="3">MerR family transcriptional regulator</fullName>
    </submittedName>
</protein>
<dbReference type="KEGG" id="huw:FPZ11_10305"/>
<sequence>MLSIGEFASIGRVSVRMLRHYDAIGLLHPAVVDQATGYRSYTPAQIIALNRIVEFKELGLTLDQVRRIVDGEVGTQQLEVMLTTVRAELQRSLIEDAARLDRIDARLRTVRGESVMAQTSSISVDVRSVEPQRVATLTRRAPGYGSENVGPVIGPMYPETERMLDAAGITGYGPAVALYEADESGDGEGMFVIAGFVVPEDTREVPGLDVHEIAAVDLAAVTVHRGEVDGIDDSWMALTDWITQNGYELAGVCREVYWTPGDRPQSEWVTDLVQPVRAVA</sequence>
<dbReference type="GO" id="GO:0003700">
    <property type="term" value="F:DNA-binding transcription factor activity"/>
    <property type="evidence" value="ECO:0007669"/>
    <property type="project" value="InterPro"/>
</dbReference>
<dbReference type="RefSeq" id="WP_146320647.1">
    <property type="nucleotide sequence ID" value="NZ_CP042305.1"/>
</dbReference>
<dbReference type="Pfam" id="PF13411">
    <property type="entry name" value="MerR_1"/>
    <property type="match status" value="1"/>
</dbReference>
<dbReference type="SUPFAM" id="SSF55136">
    <property type="entry name" value="Probable bacterial effector-binding domain"/>
    <property type="match status" value="1"/>
</dbReference>
<evidence type="ECO:0000256" key="1">
    <source>
        <dbReference type="ARBA" id="ARBA00023125"/>
    </source>
</evidence>
<proteinExistence type="predicted"/>
<feature type="domain" description="HTH merR-type" evidence="2">
    <location>
        <begin position="1"/>
        <end position="71"/>
    </location>
</feature>
<dbReference type="SMART" id="SM00871">
    <property type="entry name" value="AraC_E_bind"/>
    <property type="match status" value="1"/>
</dbReference>
<dbReference type="PROSITE" id="PS50937">
    <property type="entry name" value="HTH_MERR_2"/>
    <property type="match status" value="1"/>
</dbReference>